<keyword evidence="2" id="KW-1133">Transmembrane helix</keyword>
<sequence length="294" mass="31339">MPRLRRQEPTARGTVRHRRSGRRDLRKRILDTKIPVVAIAPIWPVPGGTVSQGVVPGHRAIDISAVTGTPVFAVQPGRVTAVFPWSNGKWGYGRNVRVRIANGIEAIYAHLQNYAVKVGDVLRPGQQIGTVGATGTGIPHLHLEYRRPGRDVWNGQWSTTTAVDPLPFLSNAIAGAAVPVARVVRSITSRTSRPSVSISPVNDPRADVPPDKETTASRKVGVIPGVAGDILGLGIGAVVEDIKPKFERLAYGTVGLVLIVVGLIIIAISFRGEIKSAATYTADILKPVTDVVPG</sequence>
<proteinExistence type="predicted"/>
<feature type="region of interest" description="Disordered" evidence="1">
    <location>
        <begin position="193"/>
        <end position="215"/>
    </location>
</feature>
<keyword evidence="2" id="KW-0812">Transmembrane</keyword>
<dbReference type="InterPro" id="IPR016047">
    <property type="entry name" value="M23ase_b-sheet_dom"/>
</dbReference>
<dbReference type="InterPro" id="IPR050570">
    <property type="entry name" value="Cell_wall_metabolism_enzyme"/>
</dbReference>
<gene>
    <name evidence="4" type="ORF">LCGC14_0711020</name>
</gene>
<comment type="caution">
    <text evidence="4">The sequence shown here is derived from an EMBL/GenBank/DDBJ whole genome shotgun (WGS) entry which is preliminary data.</text>
</comment>
<feature type="transmembrane region" description="Helical" evidence="2">
    <location>
        <begin position="249"/>
        <end position="270"/>
    </location>
</feature>
<feature type="region of interest" description="Disordered" evidence="1">
    <location>
        <begin position="1"/>
        <end position="22"/>
    </location>
</feature>
<evidence type="ECO:0000313" key="4">
    <source>
        <dbReference type="EMBL" id="KKN42650.1"/>
    </source>
</evidence>
<dbReference type="PANTHER" id="PTHR21666:SF270">
    <property type="entry name" value="MUREIN HYDROLASE ACTIVATOR ENVC"/>
    <property type="match status" value="1"/>
</dbReference>
<feature type="domain" description="M23ase beta-sheet core" evidence="3">
    <location>
        <begin position="57"/>
        <end position="151"/>
    </location>
</feature>
<name>A0A0F9QEY3_9ZZZZ</name>
<feature type="compositionally biased region" description="Basic and acidic residues" evidence="1">
    <location>
        <begin position="204"/>
        <end position="215"/>
    </location>
</feature>
<dbReference type="SUPFAM" id="SSF51261">
    <property type="entry name" value="Duplicated hybrid motif"/>
    <property type="match status" value="1"/>
</dbReference>
<reference evidence="4" key="1">
    <citation type="journal article" date="2015" name="Nature">
        <title>Complex archaea that bridge the gap between prokaryotes and eukaryotes.</title>
        <authorList>
            <person name="Spang A."/>
            <person name="Saw J.H."/>
            <person name="Jorgensen S.L."/>
            <person name="Zaremba-Niedzwiedzka K."/>
            <person name="Martijn J."/>
            <person name="Lind A.E."/>
            <person name="van Eijk R."/>
            <person name="Schleper C."/>
            <person name="Guy L."/>
            <person name="Ettema T.J."/>
        </authorList>
    </citation>
    <scope>NUCLEOTIDE SEQUENCE</scope>
</reference>
<dbReference type="Pfam" id="PF01551">
    <property type="entry name" value="Peptidase_M23"/>
    <property type="match status" value="1"/>
</dbReference>
<organism evidence="4">
    <name type="scientific">marine sediment metagenome</name>
    <dbReference type="NCBI Taxonomy" id="412755"/>
    <lineage>
        <taxon>unclassified sequences</taxon>
        <taxon>metagenomes</taxon>
        <taxon>ecological metagenomes</taxon>
    </lineage>
</organism>
<evidence type="ECO:0000256" key="2">
    <source>
        <dbReference type="SAM" id="Phobius"/>
    </source>
</evidence>
<accession>A0A0F9QEY3</accession>
<dbReference type="Gene3D" id="2.70.70.10">
    <property type="entry name" value="Glucose Permease (Domain IIA)"/>
    <property type="match status" value="1"/>
</dbReference>
<protein>
    <recommendedName>
        <fullName evidence="3">M23ase beta-sheet core domain-containing protein</fullName>
    </recommendedName>
</protein>
<dbReference type="InterPro" id="IPR011055">
    <property type="entry name" value="Dup_hybrid_motif"/>
</dbReference>
<dbReference type="PANTHER" id="PTHR21666">
    <property type="entry name" value="PEPTIDASE-RELATED"/>
    <property type="match status" value="1"/>
</dbReference>
<dbReference type="GO" id="GO:0004222">
    <property type="term" value="F:metalloendopeptidase activity"/>
    <property type="evidence" value="ECO:0007669"/>
    <property type="project" value="TreeGrafter"/>
</dbReference>
<evidence type="ECO:0000256" key="1">
    <source>
        <dbReference type="SAM" id="MobiDB-lite"/>
    </source>
</evidence>
<dbReference type="AlphaFoldDB" id="A0A0F9QEY3"/>
<dbReference type="EMBL" id="LAZR01001566">
    <property type="protein sequence ID" value="KKN42650.1"/>
    <property type="molecule type" value="Genomic_DNA"/>
</dbReference>
<evidence type="ECO:0000259" key="3">
    <source>
        <dbReference type="Pfam" id="PF01551"/>
    </source>
</evidence>
<keyword evidence="2" id="KW-0472">Membrane</keyword>
<dbReference type="CDD" id="cd12797">
    <property type="entry name" value="M23_peptidase"/>
    <property type="match status" value="1"/>
</dbReference>